<reference evidence="3" key="1">
    <citation type="journal article" date="2019" name="Int. J. Syst. Evol. Microbiol.">
        <title>The Global Catalogue of Microorganisms (GCM) 10K type strain sequencing project: providing services to taxonomists for standard genome sequencing and annotation.</title>
        <authorList>
            <consortium name="The Broad Institute Genomics Platform"/>
            <consortium name="The Broad Institute Genome Sequencing Center for Infectious Disease"/>
            <person name="Wu L."/>
            <person name="Ma J."/>
        </authorList>
    </citation>
    <scope>NUCLEOTIDE SEQUENCE [LARGE SCALE GENOMIC DNA]</scope>
    <source>
        <strain evidence="3">JCM 16540</strain>
    </source>
</reference>
<proteinExistence type="predicted"/>
<dbReference type="SUPFAM" id="SSF54427">
    <property type="entry name" value="NTF2-like"/>
    <property type="match status" value="1"/>
</dbReference>
<dbReference type="Proteomes" id="UP001500767">
    <property type="component" value="Unassembled WGS sequence"/>
</dbReference>
<evidence type="ECO:0000313" key="2">
    <source>
        <dbReference type="EMBL" id="GAA3559294.1"/>
    </source>
</evidence>
<organism evidence="2 3">
    <name type="scientific">Microlunatus spumicola</name>
    <dbReference type="NCBI Taxonomy" id="81499"/>
    <lineage>
        <taxon>Bacteria</taxon>
        <taxon>Bacillati</taxon>
        <taxon>Actinomycetota</taxon>
        <taxon>Actinomycetes</taxon>
        <taxon>Propionibacteriales</taxon>
        <taxon>Propionibacteriaceae</taxon>
        <taxon>Microlunatus</taxon>
    </lineage>
</organism>
<keyword evidence="3" id="KW-1185">Reference proteome</keyword>
<dbReference type="RefSeq" id="WP_204911682.1">
    <property type="nucleotide sequence ID" value="NZ_BAAAYR010000001.1"/>
</dbReference>
<protein>
    <recommendedName>
        <fullName evidence="1">SnoaL-like domain-containing protein</fullName>
    </recommendedName>
</protein>
<evidence type="ECO:0000259" key="1">
    <source>
        <dbReference type="Pfam" id="PF12680"/>
    </source>
</evidence>
<name>A0ABP6X5H9_9ACTN</name>
<accession>A0ABP6X5H9</accession>
<evidence type="ECO:0000313" key="3">
    <source>
        <dbReference type="Proteomes" id="UP001500767"/>
    </source>
</evidence>
<dbReference type="InterPro" id="IPR037401">
    <property type="entry name" value="SnoaL-like"/>
</dbReference>
<gene>
    <name evidence="2" type="ORF">GCM10022197_13370</name>
</gene>
<dbReference type="Gene3D" id="3.10.450.50">
    <property type="match status" value="1"/>
</dbReference>
<feature type="domain" description="SnoaL-like" evidence="1">
    <location>
        <begin position="10"/>
        <end position="108"/>
    </location>
</feature>
<comment type="caution">
    <text evidence="2">The sequence shown here is derived from an EMBL/GenBank/DDBJ whole genome shotgun (WGS) entry which is preliminary data.</text>
</comment>
<sequence length="125" mass="14423">MDRGRVQAWVDAYVRWWRTSDPAGVAELFTPDVAYLRSPYEDPLVGHVDLEAFWVADEDATFDVTSEVVAVDGTDAVVRLQVDYRAPEEQQYRDLWVLRFAPDGRVARFEEWAYFPGQPYTVSSE</sequence>
<dbReference type="Pfam" id="PF12680">
    <property type="entry name" value="SnoaL_2"/>
    <property type="match status" value="1"/>
</dbReference>
<dbReference type="InterPro" id="IPR032710">
    <property type="entry name" value="NTF2-like_dom_sf"/>
</dbReference>
<dbReference type="EMBL" id="BAAAYR010000001">
    <property type="protein sequence ID" value="GAA3559294.1"/>
    <property type="molecule type" value="Genomic_DNA"/>
</dbReference>